<organism evidence="13 14">
    <name type="scientific">Caenorhabditis nigoni</name>
    <dbReference type="NCBI Taxonomy" id="1611254"/>
    <lineage>
        <taxon>Eukaryota</taxon>
        <taxon>Metazoa</taxon>
        <taxon>Ecdysozoa</taxon>
        <taxon>Nematoda</taxon>
        <taxon>Chromadorea</taxon>
        <taxon>Rhabditida</taxon>
        <taxon>Rhabditina</taxon>
        <taxon>Rhabditomorpha</taxon>
        <taxon>Rhabditoidea</taxon>
        <taxon>Rhabditidae</taxon>
        <taxon>Peloderinae</taxon>
        <taxon>Caenorhabditis</taxon>
    </lineage>
</organism>
<protein>
    <recommendedName>
        <fullName evidence="3">glucuronosyltransferase</fullName>
        <ecNumber evidence="3">2.4.1.17</ecNumber>
    </recommendedName>
</protein>
<dbReference type="InterPro" id="IPR050271">
    <property type="entry name" value="UDP-glycosyltransferase"/>
</dbReference>
<keyword evidence="14" id="KW-1185">Reference proteome</keyword>
<dbReference type="PANTHER" id="PTHR48043:SF104">
    <property type="entry name" value="GLUCURONOSYLTRANSFERASE"/>
    <property type="match status" value="1"/>
</dbReference>
<dbReference type="STRING" id="1611254.A0A2G5TIF7"/>
<dbReference type="Pfam" id="PF00201">
    <property type="entry name" value="UDPGT"/>
    <property type="match status" value="1"/>
</dbReference>
<dbReference type="Proteomes" id="UP000230233">
    <property type="component" value="Chromosome V"/>
</dbReference>
<evidence type="ECO:0000256" key="9">
    <source>
        <dbReference type="ARBA" id="ARBA00023136"/>
    </source>
</evidence>
<keyword evidence="8 11" id="KW-1133">Transmembrane helix</keyword>
<sequence length="544" mass="62306">MRLFLFLSLLFVLYYNASAYNYLVVSPVFGYSHLKFMSKVADTLANAGHNVTLLQTYVYEHWGTIRVVKNKNIEIVDYYNKDAPSHEQSASVFKFFWDSEVVNNPITGAIAPMFILYNEFKPMCDKVLTDKELQNWIKSKNFDGFVAEAFDFCSLYLGDHLGMNLMPMFSTIKNIPGSYAIGEPSALNFAPCERSLSSIRKVCFSALHTNYGPDQTVWDRLQDITSFTSFHYAFSNLYDRQYRQAYSLLNGEVRTWKDILQTATYFFNNNNPYIGFPIPTLAKTVEIGGFTIDPPKHEKLEEEFDKILNLRKSTVLISFGTVVQSADMPEAFKEGLVKMFANLPETTFIWKYEVEDDEFSKRLSGNVILKKWVPQPALLADHRLNLFITHGGLGSTLEVAYAGKPSLMIPIFGDQLLNAKMLSRHGGAISYDKYDLGDSKKLTETVKEAISNSVYNEKALLLANILQNQPIQPKDNLLKHAEFVARFGRVHALEPYNVHYNFIKYYMLDAYAILLSILIFSLYVIHLIVKFLYRRICKSKPKTE</sequence>
<dbReference type="FunFam" id="3.40.50.2000:FF:000038">
    <property type="entry name" value="UDP-GlucuronosylTransferase"/>
    <property type="match status" value="1"/>
</dbReference>
<evidence type="ECO:0000256" key="3">
    <source>
        <dbReference type="ARBA" id="ARBA00012544"/>
    </source>
</evidence>
<comment type="catalytic activity">
    <reaction evidence="10">
        <text>glucuronate acceptor + UDP-alpha-D-glucuronate = acceptor beta-D-glucuronoside + UDP + H(+)</text>
        <dbReference type="Rhea" id="RHEA:21032"/>
        <dbReference type="ChEBI" id="CHEBI:15378"/>
        <dbReference type="ChEBI" id="CHEBI:58052"/>
        <dbReference type="ChEBI" id="CHEBI:58223"/>
        <dbReference type="ChEBI" id="CHEBI:132367"/>
        <dbReference type="ChEBI" id="CHEBI:132368"/>
        <dbReference type="EC" id="2.4.1.17"/>
    </reaction>
</comment>
<keyword evidence="5" id="KW-0808">Transferase</keyword>
<keyword evidence="9 11" id="KW-0472">Membrane</keyword>
<comment type="similarity">
    <text evidence="2">Belongs to the UDP-glycosyltransferase family.</text>
</comment>
<proteinExistence type="inferred from homology"/>
<evidence type="ECO:0000256" key="6">
    <source>
        <dbReference type="ARBA" id="ARBA00022692"/>
    </source>
</evidence>
<gene>
    <name evidence="13" type="primary">Cnig_chr_V.g19448</name>
    <name evidence="13" type="ORF">B9Z55_019448</name>
</gene>
<evidence type="ECO:0000256" key="12">
    <source>
        <dbReference type="SAM" id="SignalP"/>
    </source>
</evidence>
<evidence type="ECO:0000313" key="13">
    <source>
        <dbReference type="EMBL" id="PIC27085.1"/>
    </source>
</evidence>
<dbReference type="SUPFAM" id="SSF53756">
    <property type="entry name" value="UDP-Glycosyltransferase/glycogen phosphorylase"/>
    <property type="match status" value="1"/>
</dbReference>
<dbReference type="AlphaFoldDB" id="A0A2G5TIF7"/>
<dbReference type="PANTHER" id="PTHR48043">
    <property type="entry name" value="EG:EG0003.4 PROTEIN-RELATED"/>
    <property type="match status" value="1"/>
</dbReference>
<dbReference type="EMBL" id="PDUG01000005">
    <property type="protein sequence ID" value="PIC27085.1"/>
    <property type="molecule type" value="Genomic_DNA"/>
</dbReference>
<evidence type="ECO:0000256" key="5">
    <source>
        <dbReference type="ARBA" id="ARBA00022679"/>
    </source>
</evidence>
<evidence type="ECO:0000256" key="2">
    <source>
        <dbReference type="ARBA" id="ARBA00009995"/>
    </source>
</evidence>
<feature type="signal peptide" evidence="12">
    <location>
        <begin position="1"/>
        <end position="19"/>
    </location>
</feature>
<dbReference type="GO" id="GO:0015020">
    <property type="term" value="F:glucuronosyltransferase activity"/>
    <property type="evidence" value="ECO:0007669"/>
    <property type="project" value="UniProtKB-EC"/>
</dbReference>
<keyword evidence="6 11" id="KW-0812">Transmembrane</keyword>
<evidence type="ECO:0000256" key="11">
    <source>
        <dbReference type="SAM" id="Phobius"/>
    </source>
</evidence>
<comment type="subcellular location">
    <subcellularLocation>
        <location evidence="1">Membrane</location>
        <topology evidence="1">Single-pass membrane protein</topology>
    </subcellularLocation>
</comment>
<evidence type="ECO:0000256" key="7">
    <source>
        <dbReference type="ARBA" id="ARBA00022729"/>
    </source>
</evidence>
<keyword evidence="4" id="KW-0328">Glycosyltransferase</keyword>
<evidence type="ECO:0000256" key="1">
    <source>
        <dbReference type="ARBA" id="ARBA00004167"/>
    </source>
</evidence>
<feature type="chain" id="PRO_5013969410" description="glucuronosyltransferase" evidence="12">
    <location>
        <begin position="20"/>
        <end position="544"/>
    </location>
</feature>
<reference evidence="14" key="1">
    <citation type="submission" date="2017-10" db="EMBL/GenBank/DDBJ databases">
        <title>Rapid genome shrinkage in a self-fertile nematode reveals novel sperm competition proteins.</title>
        <authorList>
            <person name="Yin D."/>
            <person name="Schwarz E.M."/>
            <person name="Thomas C.G."/>
            <person name="Felde R.L."/>
            <person name="Korf I.F."/>
            <person name="Cutter A.D."/>
            <person name="Schartner C.M."/>
            <person name="Ralston E.J."/>
            <person name="Meyer B.J."/>
            <person name="Haag E.S."/>
        </authorList>
    </citation>
    <scope>NUCLEOTIDE SEQUENCE [LARGE SCALE GENOMIC DNA]</scope>
    <source>
        <strain evidence="14">JU1422</strain>
    </source>
</reference>
<comment type="caution">
    <text evidence="13">The sequence shown here is derived from an EMBL/GenBank/DDBJ whole genome shotgun (WGS) entry which is preliminary data.</text>
</comment>
<evidence type="ECO:0000256" key="4">
    <source>
        <dbReference type="ARBA" id="ARBA00022676"/>
    </source>
</evidence>
<dbReference type="GO" id="GO:0016020">
    <property type="term" value="C:membrane"/>
    <property type="evidence" value="ECO:0007669"/>
    <property type="project" value="UniProtKB-SubCell"/>
</dbReference>
<dbReference type="Gene3D" id="3.40.50.2000">
    <property type="entry name" value="Glycogen Phosphorylase B"/>
    <property type="match status" value="1"/>
</dbReference>
<dbReference type="InterPro" id="IPR002213">
    <property type="entry name" value="UDP_glucos_trans"/>
</dbReference>
<evidence type="ECO:0000313" key="14">
    <source>
        <dbReference type="Proteomes" id="UP000230233"/>
    </source>
</evidence>
<keyword evidence="7 12" id="KW-0732">Signal</keyword>
<dbReference type="EC" id="2.4.1.17" evidence="3"/>
<dbReference type="OrthoDB" id="5835829at2759"/>
<evidence type="ECO:0000256" key="8">
    <source>
        <dbReference type="ARBA" id="ARBA00022989"/>
    </source>
</evidence>
<accession>A0A2G5TIF7</accession>
<dbReference type="CDD" id="cd03784">
    <property type="entry name" value="GT1_Gtf-like"/>
    <property type="match status" value="1"/>
</dbReference>
<name>A0A2G5TIF7_9PELO</name>
<feature type="transmembrane region" description="Helical" evidence="11">
    <location>
        <begin position="510"/>
        <end position="533"/>
    </location>
</feature>
<evidence type="ECO:0000256" key="10">
    <source>
        <dbReference type="ARBA" id="ARBA00047475"/>
    </source>
</evidence>